<dbReference type="RefSeq" id="WP_147150392.1">
    <property type="nucleotide sequence ID" value="NZ_BKAJ01000061.1"/>
</dbReference>
<dbReference type="OrthoDB" id="7250553at2"/>
<sequence length="325" mass="34463">MFSLSRRRLLATTAVALAAPAVARAQAWPTKQIRMIAPYPPGGGIDTVTRGFSEGVSSRLGQVIVVDNQPGAGATIGASALARSPADGYTLMVGSMVDYSIAPYFHQNLTFDMAKDFVPILEIGNGTVGVLVTPSLPVKNVQELIAYAKANPGKLSYASSGFGGLIHLNYEMLRQMTGAEMTHVPYKGTSFFQADLYEGRVQVSIDNVLAHLPNIAAGKVRCLAVTSKARSPLLPDVPTMAEAGVPGFESATNYTLFAPKAVSADIQKKLNETGNEVVSDAGFREKMLKLGIVPAGGPQAEVQAKMPAEMKRWADVIQKGNIKPS</sequence>
<dbReference type="PIRSF" id="PIRSF017082">
    <property type="entry name" value="YflP"/>
    <property type="match status" value="1"/>
</dbReference>
<dbReference type="Gene3D" id="3.40.190.10">
    <property type="entry name" value="Periplasmic binding protein-like II"/>
    <property type="match status" value="1"/>
</dbReference>
<keyword evidence="4" id="KW-1185">Reference proteome</keyword>
<feature type="chain" id="PRO_5021995046" evidence="2">
    <location>
        <begin position="28"/>
        <end position="325"/>
    </location>
</feature>
<evidence type="ECO:0000256" key="2">
    <source>
        <dbReference type="SAM" id="SignalP"/>
    </source>
</evidence>
<dbReference type="PROSITE" id="PS51318">
    <property type="entry name" value="TAT"/>
    <property type="match status" value="1"/>
</dbReference>
<keyword evidence="2" id="KW-0732">Signal</keyword>
<dbReference type="CDD" id="cd13578">
    <property type="entry name" value="PBP2_Bug27"/>
    <property type="match status" value="1"/>
</dbReference>
<evidence type="ECO:0000313" key="3">
    <source>
        <dbReference type="EMBL" id="GEP56326.1"/>
    </source>
</evidence>
<evidence type="ECO:0000256" key="1">
    <source>
        <dbReference type="ARBA" id="ARBA00006987"/>
    </source>
</evidence>
<accession>A0A512NBK4</accession>
<dbReference type="Proteomes" id="UP000321058">
    <property type="component" value="Unassembled WGS sequence"/>
</dbReference>
<dbReference type="Pfam" id="PF03401">
    <property type="entry name" value="TctC"/>
    <property type="match status" value="1"/>
</dbReference>
<gene>
    <name evidence="3" type="ORF">RSO01_34920</name>
</gene>
<reference evidence="3 4" key="1">
    <citation type="submission" date="2019-07" db="EMBL/GenBank/DDBJ databases">
        <title>Whole genome shotgun sequence of Reyranella soli NBRC 108950.</title>
        <authorList>
            <person name="Hosoyama A."/>
            <person name="Uohara A."/>
            <person name="Ohji S."/>
            <person name="Ichikawa N."/>
        </authorList>
    </citation>
    <scope>NUCLEOTIDE SEQUENCE [LARGE SCALE GENOMIC DNA]</scope>
    <source>
        <strain evidence="3 4">NBRC 108950</strain>
    </source>
</reference>
<dbReference type="EMBL" id="BKAJ01000061">
    <property type="protein sequence ID" value="GEP56326.1"/>
    <property type="molecule type" value="Genomic_DNA"/>
</dbReference>
<dbReference type="Gene3D" id="3.40.190.150">
    <property type="entry name" value="Bordetella uptake gene, domain 1"/>
    <property type="match status" value="1"/>
</dbReference>
<dbReference type="AlphaFoldDB" id="A0A512NBK4"/>
<dbReference type="PANTHER" id="PTHR42928">
    <property type="entry name" value="TRICARBOXYLATE-BINDING PROTEIN"/>
    <property type="match status" value="1"/>
</dbReference>
<dbReference type="InterPro" id="IPR005064">
    <property type="entry name" value="BUG"/>
</dbReference>
<organism evidence="3 4">
    <name type="scientific">Reyranella soli</name>
    <dbReference type="NCBI Taxonomy" id="1230389"/>
    <lineage>
        <taxon>Bacteria</taxon>
        <taxon>Pseudomonadati</taxon>
        <taxon>Pseudomonadota</taxon>
        <taxon>Alphaproteobacteria</taxon>
        <taxon>Hyphomicrobiales</taxon>
        <taxon>Reyranellaceae</taxon>
        <taxon>Reyranella</taxon>
    </lineage>
</organism>
<dbReference type="PANTHER" id="PTHR42928:SF5">
    <property type="entry name" value="BLR1237 PROTEIN"/>
    <property type="match status" value="1"/>
</dbReference>
<proteinExistence type="inferred from homology"/>
<comment type="caution">
    <text evidence="3">The sequence shown here is derived from an EMBL/GenBank/DDBJ whole genome shotgun (WGS) entry which is preliminary data.</text>
</comment>
<comment type="similarity">
    <text evidence="1">Belongs to the UPF0065 (bug) family.</text>
</comment>
<evidence type="ECO:0000313" key="4">
    <source>
        <dbReference type="Proteomes" id="UP000321058"/>
    </source>
</evidence>
<dbReference type="SUPFAM" id="SSF53850">
    <property type="entry name" value="Periplasmic binding protein-like II"/>
    <property type="match status" value="1"/>
</dbReference>
<feature type="signal peptide" evidence="2">
    <location>
        <begin position="1"/>
        <end position="27"/>
    </location>
</feature>
<dbReference type="InterPro" id="IPR042100">
    <property type="entry name" value="Bug_dom1"/>
</dbReference>
<dbReference type="InterPro" id="IPR006311">
    <property type="entry name" value="TAT_signal"/>
</dbReference>
<protein>
    <submittedName>
        <fullName evidence="3">Exported protein</fullName>
    </submittedName>
</protein>
<name>A0A512NBK4_9HYPH</name>